<protein>
    <submittedName>
        <fullName evidence="1">Uncharacterized protein</fullName>
    </submittedName>
</protein>
<dbReference type="Proteomes" id="UP001271723">
    <property type="component" value="Unassembled WGS sequence"/>
</dbReference>
<reference evidence="1 2" key="1">
    <citation type="journal article" date="2023" name="Microb. Genom.">
        <title>Mesoterricola silvestris gen. nov., sp. nov., Mesoterricola sediminis sp. nov., Geothrix oryzae sp. nov., Geothrix edaphica sp. nov., Geothrix rubra sp. nov., and Geothrix limicola sp. nov., six novel members of Acidobacteriota isolated from soils.</title>
        <authorList>
            <person name="Weisberg A.J."/>
            <person name="Pearce E."/>
            <person name="Kramer C.G."/>
            <person name="Chang J.H."/>
            <person name="Clarke C.R."/>
        </authorList>
    </citation>
    <scope>NUCLEOTIDE SEQUENCE [LARGE SCALE GENOMIC DNA]</scope>
    <source>
        <strain evidence="1 2">NRRL_B-2795</strain>
    </source>
</reference>
<comment type="caution">
    <text evidence="1">The sequence shown here is derived from an EMBL/GenBank/DDBJ whole genome shotgun (WGS) entry which is preliminary data.</text>
</comment>
<proteinExistence type="predicted"/>
<keyword evidence="2" id="KW-1185">Reference proteome</keyword>
<dbReference type="RefSeq" id="WP_143673310.1">
    <property type="nucleotide sequence ID" value="NZ_JAGJBZ010000002.1"/>
</dbReference>
<evidence type="ECO:0000313" key="1">
    <source>
        <dbReference type="EMBL" id="MDX2908228.1"/>
    </source>
</evidence>
<accession>A0ABU4KYL0</accession>
<name>A0ABU4KYL0_9ACTN</name>
<dbReference type="EMBL" id="JARAVY010000002">
    <property type="protein sequence ID" value="MDX2908228.1"/>
    <property type="molecule type" value="Genomic_DNA"/>
</dbReference>
<sequence>MTWCDTGRQQDAWFWNWHVPPGAYLLVNASSGHGPHSHNPDVLYVQPGQAARAAQRAGR</sequence>
<gene>
    <name evidence="1" type="ORF">PV517_05860</name>
</gene>
<organism evidence="1 2">
    <name type="scientific">Streptomyces griseiscabiei</name>
    <dbReference type="NCBI Taxonomy" id="2993540"/>
    <lineage>
        <taxon>Bacteria</taxon>
        <taxon>Bacillati</taxon>
        <taxon>Actinomycetota</taxon>
        <taxon>Actinomycetes</taxon>
        <taxon>Kitasatosporales</taxon>
        <taxon>Streptomycetaceae</taxon>
        <taxon>Streptomyces</taxon>
    </lineage>
</organism>
<evidence type="ECO:0000313" key="2">
    <source>
        <dbReference type="Proteomes" id="UP001271723"/>
    </source>
</evidence>